<proteinExistence type="inferred from homology"/>
<accession>C6K3N2</accession>
<evidence type="ECO:0000256" key="2">
    <source>
        <dbReference type="ARBA" id="ARBA00022676"/>
    </source>
</evidence>
<keyword evidence="3 5" id="KW-0808">Transferase</keyword>
<organism evidence="5">
    <name type="scientific">Angomonas deanei</name>
    <dbReference type="NCBI Taxonomy" id="59799"/>
    <lineage>
        <taxon>Eukaryota</taxon>
        <taxon>Discoba</taxon>
        <taxon>Euglenozoa</taxon>
        <taxon>Kinetoplastea</taxon>
        <taxon>Metakinetoplastina</taxon>
        <taxon>Trypanosomatida</taxon>
        <taxon>Trypanosomatidae</taxon>
        <taxon>Strigomonadinae</taxon>
        <taxon>Angomonas</taxon>
    </lineage>
</organism>
<sequence length="553" mass="63650">MSTVERPRSFRKHRAGRCMVVGLLLVILLTPFATIYYLWIGAENHDAAQPVVLQQQRRDTLARPSARASTSQPLSSLQPKFLRLPSTELTMPTTTPSTPVTDYPVVFNETNETVLAYFDALDPLPPRAGELPIRFMEYIDCLEQRLRVDRQSKMEIPIQDTEAFFPYLVLPITFELRDLKQFLCNVTVPVKHLMIVQNGPLRSTSEFLDATEAIFAFTPRLVVRRFPRNRGYAGALNVGMRHAMSFPIEEVPFYFMSNTDVRFRESTLVQGLPRFQAASLKGADLLQQLQAEVATEPNEYTPPQFRDVPLRSWDGEHVLTTSRSLPDRVRYMAVADRRTIFRDHVGLLYPNMDPQTAAWGFSRLMIETVGFFDENCFPAYYEDSEYISRSQLFGFKVMRGVLSTVGMVHLVNNFLSTTKSHSKAGSLGDTLVFLRGMTEVIVHMLPHQYVARKGMYVNLGTQRSRMRANNMLLPPDAFVLLERRRRVLEEMIELSMEYYRGPNPETDRYYPNKLIDFVEPAKRRQLLTELHKHMNVLEVYKNGSSLRRITVPM</sequence>
<feature type="transmembrane region" description="Helical" evidence="4">
    <location>
        <begin position="20"/>
        <end position="39"/>
    </location>
</feature>
<name>C6K3N2_9TRYP</name>
<evidence type="ECO:0000256" key="4">
    <source>
        <dbReference type="SAM" id="Phobius"/>
    </source>
</evidence>
<dbReference type="Gene3D" id="3.90.550.10">
    <property type="entry name" value="Spore Coat Polysaccharide Biosynthesis Protein SpsA, Chain A"/>
    <property type="match status" value="1"/>
</dbReference>
<keyword evidence="4" id="KW-0472">Membrane</keyword>
<keyword evidence="4" id="KW-0812">Transmembrane</keyword>
<reference evidence="5" key="1">
    <citation type="submission" date="2009-05" db="EMBL/GenBank/DDBJ databases">
        <title>The evolution of amastin surface glycoproteins in trypanosomatid parasites.</title>
        <authorList>
            <person name="Jackson A.P."/>
        </authorList>
    </citation>
    <scope>NUCLEOTIDE SEQUENCE</scope>
    <source>
        <strain evidence="5">ATCC 30255</strain>
    </source>
</reference>
<dbReference type="EMBL" id="GQ153663">
    <property type="protein sequence ID" value="ACS87821.1"/>
    <property type="molecule type" value="Genomic_DNA"/>
</dbReference>
<gene>
    <name evidence="5" type="ORF">CDFL5P16_07</name>
</gene>
<dbReference type="PANTHER" id="PTHR43179:SF12">
    <property type="entry name" value="GALACTOFURANOSYLTRANSFERASE GLFT2"/>
    <property type="match status" value="1"/>
</dbReference>
<dbReference type="SUPFAM" id="SSF53448">
    <property type="entry name" value="Nucleotide-diphospho-sugar transferases"/>
    <property type="match status" value="1"/>
</dbReference>
<keyword evidence="2" id="KW-0328">Glycosyltransferase</keyword>
<evidence type="ECO:0000256" key="1">
    <source>
        <dbReference type="ARBA" id="ARBA00006739"/>
    </source>
</evidence>
<dbReference type="AlphaFoldDB" id="C6K3N2"/>
<dbReference type="InterPro" id="IPR029044">
    <property type="entry name" value="Nucleotide-diphossugar_trans"/>
</dbReference>
<evidence type="ECO:0000256" key="3">
    <source>
        <dbReference type="ARBA" id="ARBA00022679"/>
    </source>
</evidence>
<keyword evidence="4" id="KW-1133">Transmembrane helix</keyword>
<comment type="similarity">
    <text evidence="1">Belongs to the glycosyltransferase 2 family.</text>
</comment>
<evidence type="ECO:0000313" key="5">
    <source>
        <dbReference type="EMBL" id="ACS87821.1"/>
    </source>
</evidence>
<protein>
    <submittedName>
        <fullName evidence="5">Putative galactofuranosyltransferase</fullName>
    </submittedName>
</protein>
<dbReference type="PANTHER" id="PTHR43179">
    <property type="entry name" value="RHAMNOSYLTRANSFERASE WBBL"/>
    <property type="match status" value="1"/>
</dbReference>
<dbReference type="GO" id="GO:0016757">
    <property type="term" value="F:glycosyltransferase activity"/>
    <property type="evidence" value="ECO:0007669"/>
    <property type="project" value="UniProtKB-KW"/>
</dbReference>